<evidence type="ECO:0000313" key="1">
    <source>
        <dbReference type="EMBL" id="CAD9040026.1"/>
    </source>
</evidence>
<sequence>MYPTSQIALWERWAEGLLCMRQARRGSLKGEAAPVRGVNLPRWGPSATPQWTPQIHVWSGLRGAVPSPPGVVCLKPHGRRRTQSQAPLGGLLWVCLRPIGENDMMCEVQSEVAVTGHPTP</sequence>
<reference evidence="1" key="1">
    <citation type="submission" date="2021-01" db="EMBL/GenBank/DDBJ databases">
        <authorList>
            <person name="Corre E."/>
            <person name="Pelletier E."/>
            <person name="Niang G."/>
            <person name="Scheremetjew M."/>
            <person name="Finn R."/>
            <person name="Kale V."/>
            <person name="Holt S."/>
            <person name="Cochrane G."/>
            <person name="Meng A."/>
            <person name="Brown T."/>
            <person name="Cohen L."/>
        </authorList>
    </citation>
    <scope>NUCLEOTIDE SEQUENCE</scope>
    <source>
        <strain evidence="1">NIES-381</strain>
    </source>
</reference>
<name>A0A7S1NTF5_9EUGL</name>
<proteinExistence type="predicted"/>
<gene>
    <name evidence="1" type="ORF">EGYM00392_LOCUS51192</name>
</gene>
<dbReference type="AlphaFoldDB" id="A0A7S1NTF5"/>
<accession>A0A7S1NTF5</accession>
<dbReference type="EMBL" id="HBGA01139278">
    <property type="protein sequence ID" value="CAD9040026.1"/>
    <property type="molecule type" value="Transcribed_RNA"/>
</dbReference>
<organism evidence="1">
    <name type="scientific">Eutreptiella gymnastica</name>
    <dbReference type="NCBI Taxonomy" id="73025"/>
    <lineage>
        <taxon>Eukaryota</taxon>
        <taxon>Discoba</taxon>
        <taxon>Euglenozoa</taxon>
        <taxon>Euglenida</taxon>
        <taxon>Spirocuta</taxon>
        <taxon>Euglenophyceae</taxon>
        <taxon>Eutreptiales</taxon>
        <taxon>Eutreptiaceae</taxon>
        <taxon>Eutreptiella</taxon>
    </lineage>
</organism>
<protein>
    <submittedName>
        <fullName evidence="1">Uncharacterized protein</fullName>
    </submittedName>
</protein>